<keyword evidence="3" id="KW-1185">Reference proteome</keyword>
<accession>A0A5Q2RJ18</accession>
<evidence type="ECO:0000256" key="1">
    <source>
        <dbReference type="SAM" id="MobiDB-lite"/>
    </source>
</evidence>
<evidence type="ECO:0000313" key="3">
    <source>
        <dbReference type="Proteomes" id="UP000334019"/>
    </source>
</evidence>
<dbReference type="RefSeq" id="WP_153757936.1">
    <property type="nucleotide sequence ID" value="NZ_CP045851.1"/>
</dbReference>
<proteinExistence type="predicted"/>
<reference evidence="2 3" key="1">
    <citation type="submission" date="2019-11" db="EMBL/GenBank/DDBJ databases">
        <authorList>
            <person name="He Y."/>
        </authorList>
    </citation>
    <scope>NUCLEOTIDE SEQUENCE [LARGE SCALE GENOMIC DNA]</scope>
    <source>
        <strain evidence="2 3">SCSIO 58843</strain>
    </source>
</reference>
<protein>
    <submittedName>
        <fullName evidence="2">Uncharacterized protein</fullName>
    </submittedName>
</protein>
<dbReference type="EMBL" id="CP045851">
    <property type="protein sequence ID" value="QGG93830.1"/>
    <property type="molecule type" value="Genomic_DNA"/>
</dbReference>
<dbReference type="AlphaFoldDB" id="A0A5Q2RJ18"/>
<dbReference type="Proteomes" id="UP000334019">
    <property type="component" value="Chromosome"/>
</dbReference>
<organism evidence="2 3">
    <name type="scientific">Actinomarinicola tropica</name>
    <dbReference type="NCBI Taxonomy" id="2789776"/>
    <lineage>
        <taxon>Bacteria</taxon>
        <taxon>Bacillati</taxon>
        <taxon>Actinomycetota</taxon>
        <taxon>Acidimicrobiia</taxon>
        <taxon>Acidimicrobiales</taxon>
        <taxon>Iamiaceae</taxon>
        <taxon>Actinomarinicola</taxon>
    </lineage>
</organism>
<evidence type="ECO:0000313" key="2">
    <source>
        <dbReference type="EMBL" id="QGG93830.1"/>
    </source>
</evidence>
<name>A0A5Q2RJ18_9ACTN</name>
<gene>
    <name evidence="2" type="ORF">GH723_01165</name>
</gene>
<dbReference type="KEGG" id="atq:GH723_01165"/>
<feature type="region of interest" description="Disordered" evidence="1">
    <location>
        <begin position="1"/>
        <end position="22"/>
    </location>
</feature>
<sequence length="54" mass="5987">MDVVRAYGRGPEAGTLRRDTTDETTFTSELVDGSVTLRRHGRETFRTLGCAVMP</sequence>